<name>A0AAN9LBB1_PHACN</name>
<organism evidence="1 2">
    <name type="scientific">Phaseolus coccineus</name>
    <name type="common">Scarlet runner bean</name>
    <name type="synonym">Phaseolus multiflorus</name>
    <dbReference type="NCBI Taxonomy" id="3886"/>
    <lineage>
        <taxon>Eukaryota</taxon>
        <taxon>Viridiplantae</taxon>
        <taxon>Streptophyta</taxon>
        <taxon>Embryophyta</taxon>
        <taxon>Tracheophyta</taxon>
        <taxon>Spermatophyta</taxon>
        <taxon>Magnoliopsida</taxon>
        <taxon>eudicotyledons</taxon>
        <taxon>Gunneridae</taxon>
        <taxon>Pentapetalae</taxon>
        <taxon>rosids</taxon>
        <taxon>fabids</taxon>
        <taxon>Fabales</taxon>
        <taxon>Fabaceae</taxon>
        <taxon>Papilionoideae</taxon>
        <taxon>50 kb inversion clade</taxon>
        <taxon>NPAAA clade</taxon>
        <taxon>indigoferoid/millettioid clade</taxon>
        <taxon>Phaseoleae</taxon>
        <taxon>Phaseolus</taxon>
    </lineage>
</organism>
<sequence length="66" mass="7446">MVPIYRVNLCQRLYASTSIHLLDAQVGSLFLLGHLARDAIETGDLRSPISHLSNLHQIIFLQFQLS</sequence>
<reference evidence="1 2" key="1">
    <citation type="submission" date="2024-01" db="EMBL/GenBank/DDBJ databases">
        <title>The genomes of 5 underutilized Papilionoideae crops provide insights into root nodulation and disease resistanc.</title>
        <authorList>
            <person name="Jiang F."/>
        </authorList>
    </citation>
    <scope>NUCLEOTIDE SEQUENCE [LARGE SCALE GENOMIC DNA]</scope>
    <source>
        <strain evidence="1">JINMINGXINNONG_FW02</strain>
        <tissue evidence="1">Leaves</tissue>
    </source>
</reference>
<evidence type="ECO:0000313" key="1">
    <source>
        <dbReference type="EMBL" id="KAK7332611.1"/>
    </source>
</evidence>
<accession>A0AAN9LBB1</accession>
<protein>
    <submittedName>
        <fullName evidence="1">Uncharacterized protein</fullName>
    </submittedName>
</protein>
<keyword evidence="2" id="KW-1185">Reference proteome</keyword>
<dbReference type="AlphaFoldDB" id="A0AAN9LBB1"/>
<dbReference type="EMBL" id="JAYMYR010000011">
    <property type="protein sequence ID" value="KAK7332611.1"/>
    <property type="molecule type" value="Genomic_DNA"/>
</dbReference>
<dbReference type="Proteomes" id="UP001374584">
    <property type="component" value="Unassembled WGS sequence"/>
</dbReference>
<comment type="caution">
    <text evidence="1">The sequence shown here is derived from an EMBL/GenBank/DDBJ whole genome shotgun (WGS) entry which is preliminary data.</text>
</comment>
<evidence type="ECO:0000313" key="2">
    <source>
        <dbReference type="Proteomes" id="UP001374584"/>
    </source>
</evidence>
<proteinExistence type="predicted"/>
<gene>
    <name evidence="1" type="ORF">VNO80_29365</name>
</gene>